<keyword evidence="2" id="KW-0597">Phosphoprotein</keyword>
<sequence>MVAIGVAKMSFGGLGQNLFNPALVGRVFLLVSFPVIMTDWTIPTSWFREGIDANTGATALSIVKEGLSKGMTMDQIFAEHNFSYAQMLFSKIGGSVGEVSALALLVGLAYLLIRRVIRPHIPVAILGTIVIFSGIFWIIDPSHNPDPLFTILTGGILIGSIFMATDYVTSPMSTKGMVIYGIGIGVITVLIRNFGAYPEGISFAILIMNATVPLLNNYFKPAKFGKEVKHG</sequence>
<accession>A0A645BP79</accession>
<feature type="transmembrane region" description="Helical" evidence="10">
    <location>
        <begin position="177"/>
        <end position="195"/>
    </location>
</feature>
<feature type="transmembrane region" description="Helical" evidence="10">
    <location>
        <begin position="92"/>
        <end position="113"/>
    </location>
</feature>
<evidence type="ECO:0000256" key="3">
    <source>
        <dbReference type="ARBA" id="ARBA00022630"/>
    </source>
</evidence>
<organism evidence="11">
    <name type="scientific">bioreactor metagenome</name>
    <dbReference type="NCBI Taxonomy" id="1076179"/>
    <lineage>
        <taxon>unclassified sequences</taxon>
        <taxon>metagenomes</taxon>
        <taxon>ecological metagenomes</taxon>
    </lineage>
</organism>
<dbReference type="EMBL" id="VSSQ01021057">
    <property type="protein sequence ID" value="MPM66391.1"/>
    <property type="molecule type" value="Genomic_DNA"/>
</dbReference>
<evidence type="ECO:0000256" key="1">
    <source>
        <dbReference type="ARBA" id="ARBA00022448"/>
    </source>
</evidence>
<evidence type="ECO:0000256" key="8">
    <source>
        <dbReference type="ARBA" id="ARBA00022989"/>
    </source>
</evidence>
<feature type="transmembrane region" description="Helical" evidence="10">
    <location>
        <begin position="145"/>
        <end position="165"/>
    </location>
</feature>
<keyword evidence="4" id="KW-0288">FMN</keyword>
<proteinExistence type="predicted"/>
<evidence type="ECO:0000256" key="10">
    <source>
        <dbReference type="SAM" id="Phobius"/>
    </source>
</evidence>
<keyword evidence="1" id="KW-0813">Transport</keyword>
<comment type="caution">
    <text evidence="11">The sequence shown here is derived from an EMBL/GenBank/DDBJ whole genome shotgun (WGS) entry which is preliminary data.</text>
</comment>
<dbReference type="GO" id="GO:0005886">
    <property type="term" value="C:plasma membrane"/>
    <property type="evidence" value="ECO:0007669"/>
    <property type="project" value="TreeGrafter"/>
</dbReference>
<evidence type="ECO:0000313" key="11">
    <source>
        <dbReference type="EMBL" id="MPM66391.1"/>
    </source>
</evidence>
<dbReference type="GO" id="GO:0022900">
    <property type="term" value="P:electron transport chain"/>
    <property type="evidence" value="ECO:0007669"/>
    <property type="project" value="InterPro"/>
</dbReference>
<dbReference type="PANTHER" id="PTHR30578:SF0">
    <property type="entry name" value="ION-TRANSLOCATING OXIDOREDUCTASE COMPLEX SUBUNIT D"/>
    <property type="match status" value="1"/>
</dbReference>
<evidence type="ECO:0000256" key="4">
    <source>
        <dbReference type="ARBA" id="ARBA00022643"/>
    </source>
</evidence>
<dbReference type="AlphaFoldDB" id="A0A645BP79"/>
<reference evidence="11" key="1">
    <citation type="submission" date="2019-08" db="EMBL/GenBank/DDBJ databases">
        <authorList>
            <person name="Kucharzyk K."/>
            <person name="Murdoch R.W."/>
            <person name="Higgins S."/>
            <person name="Loffler F."/>
        </authorList>
    </citation>
    <scope>NUCLEOTIDE SEQUENCE</scope>
</reference>
<dbReference type="InterPro" id="IPR011303">
    <property type="entry name" value="RnfD_bac"/>
</dbReference>
<dbReference type="GO" id="GO:0055085">
    <property type="term" value="P:transmembrane transport"/>
    <property type="evidence" value="ECO:0007669"/>
    <property type="project" value="InterPro"/>
</dbReference>
<evidence type="ECO:0000256" key="9">
    <source>
        <dbReference type="ARBA" id="ARBA00023136"/>
    </source>
</evidence>
<feature type="transmembrane region" description="Helical" evidence="10">
    <location>
        <begin position="201"/>
        <end position="219"/>
    </location>
</feature>
<gene>
    <name evidence="11" type="primary">rsxD_17</name>
    <name evidence="11" type="ORF">SDC9_113298</name>
</gene>
<keyword evidence="7" id="KW-0249">Electron transport</keyword>
<name>A0A645BP79_9ZZZZ</name>
<keyword evidence="3" id="KW-0285">Flavoprotein</keyword>
<evidence type="ECO:0000256" key="7">
    <source>
        <dbReference type="ARBA" id="ARBA00022982"/>
    </source>
</evidence>
<feature type="transmembrane region" description="Helical" evidence="10">
    <location>
        <begin position="120"/>
        <end position="139"/>
    </location>
</feature>
<dbReference type="NCBIfam" id="TIGR01946">
    <property type="entry name" value="rnfD"/>
    <property type="match status" value="1"/>
</dbReference>
<dbReference type="InterPro" id="IPR004338">
    <property type="entry name" value="NqrB/RnfD"/>
</dbReference>
<evidence type="ECO:0000256" key="2">
    <source>
        <dbReference type="ARBA" id="ARBA00022553"/>
    </source>
</evidence>
<dbReference type="Pfam" id="PF03116">
    <property type="entry name" value="NQR2_RnfD_RnfE"/>
    <property type="match status" value="1"/>
</dbReference>
<keyword evidence="9 10" id="KW-0472">Membrane</keyword>
<evidence type="ECO:0000256" key="5">
    <source>
        <dbReference type="ARBA" id="ARBA00022692"/>
    </source>
</evidence>
<evidence type="ECO:0000256" key="6">
    <source>
        <dbReference type="ARBA" id="ARBA00022967"/>
    </source>
</evidence>
<keyword evidence="5 10" id="KW-0812">Transmembrane</keyword>
<keyword evidence="8 10" id="KW-1133">Transmembrane helix</keyword>
<protein>
    <submittedName>
        <fullName evidence="11">Electron transport complex subunit RsxD</fullName>
    </submittedName>
</protein>
<dbReference type="PANTHER" id="PTHR30578">
    <property type="entry name" value="ELECTRON TRANSPORT COMPLEX PROTEIN RNFD"/>
    <property type="match status" value="1"/>
</dbReference>
<keyword evidence="6" id="KW-1278">Translocase</keyword>